<evidence type="ECO:0000256" key="5">
    <source>
        <dbReference type="ARBA" id="ARBA00022833"/>
    </source>
</evidence>
<dbReference type="GO" id="GO:0000981">
    <property type="term" value="F:DNA-binding transcription factor activity, RNA polymerase II-specific"/>
    <property type="evidence" value="ECO:0007669"/>
    <property type="project" value="TreeGrafter"/>
</dbReference>
<evidence type="ECO:0000256" key="4">
    <source>
        <dbReference type="ARBA" id="ARBA00022771"/>
    </source>
</evidence>
<proteinExistence type="inferred from homology"/>
<evidence type="ECO:0000313" key="14">
    <source>
        <dbReference type="Proteomes" id="UP000010556"/>
    </source>
</evidence>
<keyword evidence="5" id="KW-0862">Zinc</keyword>
<keyword evidence="6" id="KW-0805">Transcription regulation</keyword>
<evidence type="ECO:0000256" key="11">
    <source>
        <dbReference type="SAM" id="MobiDB-lite"/>
    </source>
</evidence>
<evidence type="ECO:0000256" key="8">
    <source>
        <dbReference type="ARBA" id="ARBA00023242"/>
    </source>
</evidence>
<dbReference type="GO" id="GO:0005634">
    <property type="term" value="C:nucleus"/>
    <property type="evidence" value="ECO:0007669"/>
    <property type="project" value="UniProtKB-SubCell"/>
</dbReference>
<dbReference type="SMART" id="SM00355">
    <property type="entry name" value="ZnF_C2H2"/>
    <property type="match status" value="3"/>
</dbReference>
<name>L5LCK7_MYODS</name>
<dbReference type="FunFam" id="3.30.160.60:FF:000832">
    <property type="entry name" value="sal-like protein 2 isoform X2"/>
    <property type="match status" value="1"/>
</dbReference>
<dbReference type="InterPro" id="IPR036236">
    <property type="entry name" value="Znf_C2H2_sf"/>
</dbReference>
<feature type="region of interest" description="Disordered" evidence="11">
    <location>
        <begin position="64"/>
        <end position="116"/>
    </location>
</feature>
<dbReference type="PANTHER" id="PTHR23233">
    <property type="entry name" value="SAL-LIKE PROTEIN"/>
    <property type="match status" value="1"/>
</dbReference>
<comment type="subcellular location">
    <subcellularLocation>
        <location evidence="1">Nucleus</location>
    </subcellularLocation>
</comment>
<dbReference type="PANTHER" id="PTHR23233:SF15">
    <property type="entry name" value="SAL-LIKE PROTEIN 2"/>
    <property type="match status" value="1"/>
</dbReference>
<accession>L5LCK7</accession>
<evidence type="ECO:0000256" key="3">
    <source>
        <dbReference type="ARBA" id="ARBA00022737"/>
    </source>
</evidence>
<keyword evidence="4 10" id="KW-0863">Zinc-finger</keyword>
<dbReference type="Proteomes" id="UP000010556">
    <property type="component" value="Unassembled WGS sequence"/>
</dbReference>
<dbReference type="InterPro" id="IPR013087">
    <property type="entry name" value="Znf_C2H2_type"/>
</dbReference>
<evidence type="ECO:0000313" key="13">
    <source>
        <dbReference type="EMBL" id="ELK23760.1"/>
    </source>
</evidence>
<evidence type="ECO:0000259" key="12">
    <source>
        <dbReference type="PROSITE" id="PS50157"/>
    </source>
</evidence>
<feature type="region of interest" description="Disordered" evidence="11">
    <location>
        <begin position="1"/>
        <end position="33"/>
    </location>
</feature>
<dbReference type="PROSITE" id="PS50157">
    <property type="entry name" value="ZINC_FINGER_C2H2_2"/>
    <property type="match status" value="2"/>
</dbReference>
<organism evidence="13 14">
    <name type="scientific">Myotis davidii</name>
    <name type="common">David's myotis</name>
    <dbReference type="NCBI Taxonomy" id="225400"/>
    <lineage>
        <taxon>Eukaryota</taxon>
        <taxon>Metazoa</taxon>
        <taxon>Chordata</taxon>
        <taxon>Craniata</taxon>
        <taxon>Vertebrata</taxon>
        <taxon>Euteleostomi</taxon>
        <taxon>Mammalia</taxon>
        <taxon>Eutheria</taxon>
        <taxon>Laurasiatheria</taxon>
        <taxon>Chiroptera</taxon>
        <taxon>Yangochiroptera</taxon>
        <taxon>Vespertilionidae</taxon>
        <taxon>Myotis</taxon>
    </lineage>
</organism>
<dbReference type="AlphaFoldDB" id="L5LCK7"/>
<dbReference type="InterPro" id="IPR051565">
    <property type="entry name" value="Sal_C2H2-zinc-finger"/>
</dbReference>
<evidence type="ECO:0000256" key="7">
    <source>
        <dbReference type="ARBA" id="ARBA00023163"/>
    </source>
</evidence>
<sequence>MSRRKQRKPQQLISDCEGPSASDNGDASEEDHPQVCAKCCAQFTNPTEFLAHQNACSTEPPVMVIIGGQENPNNSSEPRPEGHNSPQVMEVEHSNPPDPGSSVPTDPTWGAERRGEESAGHFLVAGTGEGGSTTLVEELSMQEVMRKEPGESSSRKACEVCGQTFPTQAALEEHQKTHPKEGPLLTCIFCRQGFLERATLKKHMLLAHHQRQSCGKPEMAFHLAQRRDLFPFSLGMSV</sequence>
<dbReference type="GO" id="GO:0008270">
    <property type="term" value="F:zinc ion binding"/>
    <property type="evidence" value="ECO:0007669"/>
    <property type="project" value="UniProtKB-KW"/>
</dbReference>
<keyword evidence="7" id="KW-0804">Transcription</keyword>
<keyword evidence="3" id="KW-0677">Repeat</keyword>
<feature type="domain" description="C2H2-type" evidence="12">
    <location>
        <begin position="156"/>
        <end position="183"/>
    </location>
</feature>
<keyword evidence="8" id="KW-0539">Nucleus</keyword>
<dbReference type="Pfam" id="PF13912">
    <property type="entry name" value="zf-C2H2_6"/>
    <property type="match status" value="1"/>
</dbReference>
<comment type="similarity">
    <text evidence="9">Belongs to the sal C2H2-type zinc-finger protein family.</text>
</comment>
<keyword evidence="14" id="KW-1185">Reference proteome</keyword>
<evidence type="ECO:0000256" key="2">
    <source>
        <dbReference type="ARBA" id="ARBA00022723"/>
    </source>
</evidence>
<dbReference type="EMBL" id="KB113180">
    <property type="protein sequence ID" value="ELK23760.1"/>
    <property type="molecule type" value="Genomic_DNA"/>
</dbReference>
<gene>
    <name evidence="13" type="ORF">MDA_GLEAN10006028</name>
</gene>
<evidence type="ECO:0000256" key="6">
    <source>
        <dbReference type="ARBA" id="ARBA00023015"/>
    </source>
</evidence>
<evidence type="ECO:0000256" key="10">
    <source>
        <dbReference type="PROSITE-ProRule" id="PRU00042"/>
    </source>
</evidence>
<dbReference type="SUPFAM" id="SSF57667">
    <property type="entry name" value="beta-beta-alpha zinc fingers"/>
    <property type="match status" value="1"/>
</dbReference>
<dbReference type="Gene3D" id="3.30.160.60">
    <property type="entry name" value="Classic Zinc Finger"/>
    <property type="match status" value="1"/>
</dbReference>
<evidence type="ECO:0000256" key="1">
    <source>
        <dbReference type="ARBA" id="ARBA00004123"/>
    </source>
</evidence>
<keyword evidence="2" id="KW-0479">Metal-binding</keyword>
<dbReference type="GO" id="GO:0000978">
    <property type="term" value="F:RNA polymerase II cis-regulatory region sequence-specific DNA binding"/>
    <property type="evidence" value="ECO:0007669"/>
    <property type="project" value="TreeGrafter"/>
</dbReference>
<evidence type="ECO:0000256" key="9">
    <source>
        <dbReference type="ARBA" id="ARBA00038474"/>
    </source>
</evidence>
<dbReference type="eggNOG" id="KOG1074">
    <property type="taxonomic scope" value="Eukaryota"/>
</dbReference>
<feature type="domain" description="C2H2-type" evidence="12">
    <location>
        <begin position="185"/>
        <end position="213"/>
    </location>
</feature>
<dbReference type="PROSITE" id="PS00028">
    <property type="entry name" value="ZINC_FINGER_C2H2_1"/>
    <property type="match status" value="2"/>
</dbReference>
<protein>
    <submittedName>
        <fullName evidence="13">Sal-like protein 2</fullName>
    </submittedName>
</protein>
<reference evidence="14" key="1">
    <citation type="journal article" date="2013" name="Science">
        <title>Comparative analysis of bat genomes provides insight into the evolution of flight and immunity.</title>
        <authorList>
            <person name="Zhang G."/>
            <person name="Cowled C."/>
            <person name="Shi Z."/>
            <person name="Huang Z."/>
            <person name="Bishop-Lilly K.A."/>
            <person name="Fang X."/>
            <person name="Wynne J.W."/>
            <person name="Xiong Z."/>
            <person name="Baker M.L."/>
            <person name="Zhao W."/>
            <person name="Tachedjian M."/>
            <person name="Zhu Y."/>
            <person name="Zhou P."/>
            <person name="Jiang X."/>
            <person name="Ng J."/>
            <person name="Yang L."/>
            <person name="Wu L."/>
            <person name="Xiao J."/>
            <person name="Feng Y."/>
            <person name="Chen Y."/>
            <person name="Sun X."/>
            <person name="Zhang Y."/>
            <person name="Marsh G.A."/>
            <person name="Crameri G."/>
            <person name="Broder C.C."/>
            <person name="Frey K.G."/>
            <person name="Wang L.F."/>
            <person name="Wang J."/>
        </authorList>
    </citation>
    <scope>NUCLEOTIDE SEQUENCE [LARGE SCALE GENOMIC DNA]</scope>
</reference>